<dbReference type="AlphaFoldDB" id="A0AAV3SYH2"/>
<gene>
    <name evidence="1" type="ORF">GCM10009019_03190</name>
</gene>
<proteinExistence type="predicted"/>
<evidence type="ECO:0000313" key="1">
    <source>
        <dbReference type="EMBL" id="GAA0644588.1"/>
    </source>
</evidence>
<dbReference type="Proteomes" id="UP001500194">
    <property type="component" value="Unassembled WGS sequence"/>
</dbReference>
<protein>
    <recommendedName>
        <fullName evidence="3">DUF1102 domain-containing protein</fullName>
    </recommendedName>
</protein>
<sequence>MLIATVLTALVVGGVVGAFVAPQPAPSADSVSPPSDGLVVSSTGQYCLGNTSEYDGWLYTTADERGYDVSFNVTVVHGTETSLNWSVDSMPNDEYVINLRTQSASPETSGSAEPDCTVGTTVVGTTKIPANYTTVRVAVDGRTIATVDRDGTLPELQEIETAVSTASETNTSSTYKPP</sequence>
<comment type="caution">
    <text evidence="1">The sequence shown here is derived from an EMBL/GenBank/DDBJ whole genome shotgun (WGS) entry which is preliminary data.</text>
</comment>
<keyword evidence="2" id="KW-1185">Reference proteome</keyword>
<name>A0AAV3SYH2_9EURY</name>
<reference evidence="1 2" key="1">
    <citation type="journal article" date="2019" name="Int. J. Syst. Evol. Microbiol.">
        <title>The Global Catalogue of Microorganisms (GCM) 10K type strain sequencing project: providing services to taxonomists for standard genome sequencing and annotation.</title>
        <authorList>
            <consortium name="The Broad Institute Genomics Platform"/>
            <consortium name="The Broad Institute Genome Sequencing Center for Infectious Disease"/>
            <person name="Wu L."/>
            <person name="Ma J."/>
        </authorList>
    </citation>
    <scope>NUCLEOTIDE SEQUENCE [LARGE SCALE GENOMIC DNA]</scope>
    <source>
        <strain evidence="1 2">JCM 16327</strain>
    </source>
</reference>
<dbReference type="EMBL" id="BAAADU010000002">
    <property type="protein sequence ID" value="GAA0644588.1"/>
    <property type="molecule type" value="Genomic_DNA"/>
</dbReference>
<evidence type="ECO:0000313" key="2">
    <source>
        <dbReference type="Proteomes" id="UP001500194"/>
    </source>
</evidence>
<organism evidence="1 2">
    <name type="scientific">Salarchaeum japonicum</name>
    <dbReference type="NCBI Taxonomy" id="555573"/>
    <lineage>
        <taxon>Archaea</taxon>
        <taxon>Methanobacteriati</taxon>
        <taxon>Methanobacteriota</taxon>
        <taxon>Stenosarchaea group</taxon>
        <taxon>Halobacteria</taxon>
        <taxon>Halobacteriales</taxon>
        <taxon>Halobacteriaceae</taxon>
    </lineage>
</organism>
<evidence type="ECO:0008006" key="3">
    <source>
        <dbReference type="Google" id="ProtNLM"/>
    </source>
</evidence>
<accession>A0AAV3SYH2</accession>